<evidence type="ECO:0000313" key="1">
    <source>
        <dbReference type="EMBL" id="UXI69293.1"/>
    </source>
</evidence>
<evidence type="ECO:0000313" key="2">
    <source>
        <dbReference type="Proteomes" id="UP001064632"/>
    </source>
</evidence>
<dbReference type="EMBL" id="CP104694">
    <property type="protein sequence ID" value="UXI69293.1"/>
    <property type="molecule type" value="Genomic_DNA"/>
</dbReference>
<accession>A0ABY6BGZ8</accession>
<gene>
    <name evidence="1" type="ORF">N4264_06490</name>
</gene>
<reference evidence="1" key="1">
    <citation type="submission" date="2022-09" db="EMBL/GenBank/DDBJ databases">
        <title>Tahibacter sp. nov., isolated from a fresh water.</title>
        <authorList>
            <person name="Baek J.H."/>
            <person name="Lee J.K."/>
            <person name="Kim J.M."/>
            <person name="Jeon C.O."/>
        </authorList>
    </citation>
    <scope>NUCLEOTIDE SEQUENCE</scope>
    <source>
        <strain evidence="1">W38</strain>
    </source>
</reference>
<protein>
    <recommendedName>
        <fullName evidence="3">Transposase</fullName>
    </recommendedName>
</protein>
<dbReference type="Proteomes" id="UP001064632">
    <property type="component" value="Chromosome"/>
</dbReference>
<evidence type="ECO:0008006" key="3">
    <source>
        <dbReference type="Google" id="ProtNLM"/>
    </source>
</evidence>
<name>A0ABY6BGZ8_9GAMM</name>
<dbReference type="RefSeq" id="WP_261696250.1">
    <property type="nucleotide sequence ID" value="NZ_CP104694.1"/>
</dbReference>
<sequence length="85" mass="9477">MTLVDWTGRKRCPDKRGHLTGKPPEVLRSLGITPDEWTAEVFTIETRYWRAIGSVQALVDKAKELGQCGLKGGGRKPAVHSWNMS</sequence>
<proteinExistence type="predicted"/>
<keyword evidence="2" id="KW-1185">Reference proteome</keyword>
<organism evidence="1 2">
    <name type="scientific">Tahibacter amnicola</name>
    <dbReference type="NCBI Taxonomy" id="2976241"/>
    <lineage>
        <taxon>Bacteria</taxon>
        <taxon>Pseudomonadati</taxon>
        <taxon>Pseudomonadota</taxon>
        <taxon>Gammaproteobacteria</taxon>
        <taxon>Lysobacterales</taxon>
        <taxon>Rhodanobacteraceae</taxon>
        <taxon>Tahibacter</taxon>
    </lineage>
</organism>